<evidence type="ECO:0000256" key="1">
    <source>
        <dbReference type="ARBA" id="ARBA00004123"/>
    </source>
</evidence>
<proteinExistence type="predicted"/>
<dbReference type="InterPro" id="IPR029058">
    <property type="entry name" value="AB_hydrolase_fold"/>
</dbReference>
<evidence type="ECO:0000256" key="5">
    <source>
        <dbReference type="ARBA" id="ARBA00022821"/>
    </source>
</evidence>
<keyword evidence="6" id="KW-0539">Nucleus</keyword>
<evidence type="ECO:0000256" key="4">
    <source>
        <dbReference type="ARBA" id="ARBA00022801"/>
    </source>
</evidence>
<evidence type="ECO:0000313" key="9">
    <source>
        <dbReference type="EMBL" id="MED6135461.1"/>
    </source>
</evidence>
<dbReference type="InterPro" id="IPR044214">
    <property type="entry name" value="EDS1-like"/>
</dbReference>
<evidence type="ECO:0008006" key="11">
    <source>
        <dbReference type="Google" id="ProtNLM"/>
    </source>
</evidence>
<dbReference type="Proteomes" id="UP001341840">
    <property type="component" value="Unassembled WGS sequence"/>
</dbReference>
<evidence type="ECO:0000256" key="2">
    <source>
        <dbReference type="ARBA" id="ARBA00004496"/>
    </source>
</evidence>
<evidence type="ECO:0000259" key="7">
    <source>
        <dbReference type="Pfam" id="PF01764"/>
    </source>
</evidence>
<dbReference type="Gene3D" id="3.40.50.1820">
    <property type="entry name" value="alpha/beta hydrolase"/>
    <property type="match status" value="1"/>
</dbReference>
<accession>A0ABU6SH14</accession>
<keyword evidence="5" id="KW-0611">Plant defense</keyword>
<dbReference type="PANTHER" id="PTHR47090:SF2">
    <property type="entry name" value="PROTEIN EDS1-RELATED"/>
    <property type="match status" value="1"/>
</dbReference>
<comment type="subcellular location">
    <subcellularLocation>
        <location evidence="2">Cytoplasm</location>
    </subcellularLocation>
    <subcellularLocation>
        <location evidence="1">Nucleus</location>
    </subcellularLocation>
</comment>
<name>A0ABU6SH14_9FABA</name>
<dbReference type="InterPro" id="IPR041266">
    <property type="entry name" value="EDS1_EP"/>
</dbReference>
<organism evidence="9 10">
    <name type="scientific">Stylosanthes scabra</name>
    <dbReference type="NCBI Taxonomy" id="79078"/>
    <lineage>
        <taxon>Eukaryota</taxon>
        <taxon>Viridiplantae</taxon>
        <taxon>Streptophyta</taxon>
        <taxon>Embryophyta</taxon>
        <taxon>Tracheophyta</taxon>
        <taxon>Spermatophyta</taxon>
        <taxon>Magnoliopsida</taxon>
        <taxon>eudicotyledons</taxon>
        <taxon>Gunneridae</taxon>
        <taxon>Pentapetalae</taxon>
        <taxon>rosids</taxon>
        <taxon>fabids</taxon>
        <taxon>Fabales</taxon>
        <taxon>Fabaceae</taxon>
        <taxon>Papilionoideae</taxon>
        <taxon>50 kb inversion clade</taxon>
        <taxon>dalbergioids sensu lato</taxon>
        <taxon>Dalbergieae</taxon>
        <taxon>Pterocarpus clade</taxon>
        <taxon>Stylosanthes</taxon>
    </lineage>
</organism>
<evidence type="ECO:0000256" key="6">
    <source>
        <dbReference type="ARBA" id="ARBA00023242"/>
    </source>
</evidence>
<gene>
    <name evidence="9" type="ORF">PIB30_046675</name>
</gene>
<reference evidence="9 10" key="1">
    <citation type="journal article" date="2023" name="Plants (Basel)">
        <title>Bridging the Gap: Combining Genomics and Transcriptomics Approaches to Understand Stylosanthes scabra, an Orphan Legume from the Brazilian Caatinga.</title>
        <authorList>
            <person name="Ferreira-Neto J.R.C."/>
            <person name="da Silva M.D."/>
            <person name="Binneck E."/>
            <person name="de Melo N.F."/>
            <person name="da Silva R.H."/>
            <person name="de Melo A.L.T.M."/>
            <person name="Pandolfi V."/>
            <person name="Bustamante F.O."/>
            <person name="Brasileiro-Vidal A.C."/>
            <person name="Benko-Iseppon A.M."/>
        </authorList>
    </citation>
    <scope>NUCLEOTIDE SEQUENCE [LARGE SCALE GENOMIC DNA]</scope>
    <source>
        <tissue evidence="9">Leaves</tissue>
    </source>
</reference>
<keyword evidence="10" id="KW-1185">Reference proteome</keyword>
<dbReference type="InterPro" id="IPR002921">
    <property type="entry name" value="Fungal_lipase-type"/>
</dbReference>
<sequence length="628" mass="71792">MAAAVGSTEFIVAELVEKAISMAWKAHKTPEKHFILEKNRKGEPQQVFISFPASGSAKDWYSQKPFGELPIDLELFPSLKRIGHNEPAKLNEAFQARFQAILSKSSLETEVKDAMDKKRQIVFTGHSSGSPMAILATLRTLEKYPTTKSNGWVPPVCVTFGSPLIGNNIFSHATRRENWSNFFIHFVMRYDIVPRILLSPLSSFDQRFEPISQFFNPNHKSKSFMSESVGRSSVSSDFFSVVMSNAAKVTSHAASKLLGTTDSAIETIANFVPLSPYRPFGTYIFCTGNGKHVVVRNPDAVLQLLFFSAQLSTEAEVAQVGYRSLQEHRTKLQLNLGMENFVFLEQDQLENLPLIDDGSKDDISMACNDLGLSPRARLCLRAAAGLEQQRLINEKKLKEKIDSPEVEENLKKVEKYKQVMELKNICYYDAFKNQESSEDFEANVKRLQLAMLWDEIVEKLRGYELPDEFEGRPEWIEHATRFRRLVEPLDVANYYRHERQLEAGTYLGKKSGKESRPSRYRLTQRWFEHAERRKMEEDYSESCFWAEVEDLSHITINNVNGRVSGSFDKDVVNQTQERVAKLVHRIKVWIDNKVVDKDVLLEGSTLMNWWNALPSQYKNGLSIKSPVF</sequence>
<dbReference type="Pfam" id="PF01764">
    <property type="entry name" value="Lipase_3"/>
    <property type="match status" value="1"/>
</dbReference>
<dbReference type="SUPFAM" id="SSF53474">
    <property type="entry name" value="alpha/beta-Hydrolases"/>
    <property type="match status" value="1"/>
</dbReference>
<comment type="caution">
    <text evidence="9">The sequence shown here is derived from an EMBL/GenBank/DDBJ whole genome shotgun (WGS) entry which is preliminary data.</text>
</comment>
<feature type="domain" description="Fungal lipase-type" evidence="7">
    <location>
        <begin position="91"/>
        <end position="197"/>
    </location>
</feature>
<dbReference type="EMBL" id="JASCZI010060708">
    <property type="protein sequence ID" value="MED6135461.1"/>
    <property type="molecule type" value="Genomic_DNA"/>
</dbReference>
<protein>
    <recommendedName>
        <fullName evidence="11">Enhanced disease susceptibility 1</fullName>
    </recommendedName>
</protein>
<evidence type="ECO:0000256" key="3">
    <source>
        <dbReference type="ARBA" id="ARBA00022490"/>
    </source>
</evidence>
<dbReference type="PANTHER" id="PTHR47090">
    <property type="entry name" value="PROTEIN EDS1-RELATED"/>
    <property type="match status" value="1"/>
</dbReference>
<keyword evidence="4" id="KW-0378">Hydrolase</keyword>
<evidence type="ECO:0000313" key="10">
    <source>
        <dbReference type="Proteomes" id="UP001341840"/>
    </source>
</evidence>
<keyword evidence="3" id="KW-0963">Cytoplasm</keyword>
<dbReference type="Pfam" id="PF18117">
    <property type="entry name" value="EDS1_EP"/>
    <property type="match status" value="1"/>
</dbReference>
<evidence type="ECO:0000259" key="8">
    <source>
        <dbReference type="Pfam" id="PF18117"/>
    </source>
</evidence>
<feature type="domain" description="EDS1 EP" evidence="8">
    <location>
        <begin position="411"/>
        <end position="615"/>
    </location>
</feature>